<dbReference type="OrthoDB" id="8195838at2759"/>
<sequence>MHRVLHSSDECRKMQFGLKYSAAFYGLFFINVCLLNAQNYDCQVLLQDKDITNTDWASLEPCLGVANSEGISLNTSENVWRLIKIAFDGVENVPAEVYGKIRLVLPAISVIELSNISMTRVEIVEAFGGVHTLSNDTSNGFNDEQMQLIASKVRYEWLGKGPDTYSEYDLISMGEIVCHLNESDIERMHADAFKAAAERIGGIESCPQTQLQAYAKLAMRKDAFGEVKNWSKIDVSIIGNIVNGLTQSELAVIDENKLKLNHFYVQKHRKNGKGRNGKGISAASNSNQTGVNKSNSRKAE</sequence>
<accession>A0A8N4L3B2</accession>
<evidence type="ECO:0000313" key="4">
    <source>
        <dbReference type="RefSeq" id="XP_029405529.2"/>
    </source>
</evidence>
<evidence type="ECO:0000256" key="2">
    <source>
        <dbReference type="SAM" id="Phobius"/>
    </source>
</evidence>
<dbReference type="GeneID" id="115066057"/>
<dbReference type="Proteomes" id="UP001652620">
    <property type="component" value="Chromosome 4"/>
</dbReference>
<keyword evidence="2" id="KW-0812">Transmembrane</keyword>
<evidence type="ECO:0000313" key="3">
    <source>
        <dbReference type="Proteomes" id="UP001652620"/>
    </source>
</evidence>
<dbReference type="KEGG" id="bdr:115066057"/>
<dbReference type="AlphaFoldDB" id="A0A8N4L3B2"/>
<keyword evidence="2" id="KW-0472">Membrane</keyword>
<protein>
    <submittedName>
        <fullName evidence="4">Uncharacterized protein LOC115066057</fullName>
    </submittedName>
</protein>
<keyword evidence="2" id="KW-1133">Transmembrane helix</keyword>
<proteinExistence type="predicted"/>
<name>A0A8N4L3B2_BACDO</name>
<feature type="region of interest" description="Disordered" evidence="1">
    <location>
        <begin position="269"/>
        <end position="300"/>
    </location>
</feature>
<gene>
    <name evidence="4" type="primary">LOC115066057</name>
</gene>
<evidence type="ECO:0000256" key="1">
    <source>
        <dbReference type="SAM" id="MobiDB-lite"/>
    </source>
</evidence>
<reference evidence="4" key="1">
    <citation type="submission" date="2025-08" db="UniProtKB">
        <authorList>
            <consortium name="RefSeq"/>
        </authorList>
    </citation>
    <scope>IDENTIFICATION</scope>
    <source>
        <tissue evidence="4">Adult</tissue>
    </source>
</reference>
<keyword evidence="3" id="KW-1185">Reference proteome</keyword>
<dbReference type="RefSeq" id="XP_029405529.2">
    <property type="nucleotide sequence ID" value="XM_029549669.2"/>
</dbReference>
<feature type="compositionally biased region" description="Polar residues" evidence="1">
    <location>
        <begin position="282"/>
        <end position="294"/>
    </location>
</feature>
<feature type="transmembrane region" description="Helical" evidence="2">
    <location>
        <begin position="20"/>
        <end position="37"/>
    </location>
</feature>
<organism evidence="3 4">
    <name type="scientific">Bactrocera dorsalis</name>
    <name type="common">Oriental fruit fly</name>
    <name type="synonym">Dacus dorsalis</name>
    <dbReference type="NCBI Taxonomy" id="27457"/>
    <lineage>
        <taxon>Eukaryota</taxon>
        <taxon>Metazoa</taxon>
        <taxon>Ecdysozoa</taxon>
        <taxon>Arthropoda</taxon>
        <taxon>Hexapoda</taxon>
        <taxon>Insecta</taxon>
        <taxon>Pterygota</taxon>
        <taxon>Neoptera</taxon>
        <taxon>Endopterygota</taxon>
        <taxon>Diptera</taxon>
        <taxon>Brachycera</taxon>
        <taxon>Muscomorpha</taxon>
        <taxon>Tephritoidea</taxon>
        <taxon>Tephritidae</taxon>
        <taxon>Bactrocera</taxon>
        <taxon>Bactrocera</taxon>
    </lineage>
</organism>